<feature type="compositionally biased region" description="Polar residues" evidence="1">
    <location>
        <begin position="63"/>
        <end position="76"/>
    </location>
</feature>
<protein>
    <submittedName>
        <fullName evidence="3">Uncharacterized protein</fullName>
    </submittedName>
</protein>
<sequence length="141" mass="16317">MHKFTQELEVTQVIGVYLGGSLGVILIMLKHFEVLYKRAKNNHKNSLEVQLTVDIQKREKQRQYSSWDGSYSNNMGSFPPGPGYAHLSEDDDEEDEEEKLIANKDIYHPLSRFNKDESRGFGDLNHNYDHLDLKSDSDEEI</sequence>
<name>A0A7S3FUV7_9SPIT</name>
<feature type="region of interest" description="Disordered" evidence="1">
    <location>
        <begin position="63"/>
        <end position="98"/>
    </location>
</feature>
<gene>
    <name evidence="3" type="ORF">SRAS04492_LOCUS5982</name>
</gene>
<keyword evidence="2" id="KW-0472">Membrane</keyword>
<dbReference type="EMBL" id="HBIA01011792">
    <property type="protein sequence ID" value="CAE0234179.1"/>
    <property type="molecule type" value="Transcribed_RNA"/>
</dbReference>
<keyword evidence="2" id="KW-0812">Transmembrane</keyword>
<feature type="transmembrane region" description="Helical" evidence="2">
    <location>
        <begin position="12"/>
        <end position="29"/>
    </location>
</feature>
<evidence type="ECO:0000256" key="2">
    <source>
        <dbReference type="SAM" id="Phobius"/>
    </source>
</evidence>
<organism evidence="3">
    <name type="scientific">Strombidium rassoulzadegani</name>
    <dbReference type="NCBI Taxonomy" id="1082188"/>
    <lineage>
        <taxon>Eukaryota</taxon>
        <taxon>Sar</taxon>
        <taxon>Alveolata</taxon>
        <taxon>Ciliophora</taxon>
        <taxon>Intramacronucleata</taxon>
        <taxon>Spirotrichea</taxon>
        <taxon>Oligotrichia</taxon>
        <taxon>Strombidiidae</taxon>
        <taxon>Strombidium</taxon>
    </lineage>
</organism>
<feature type="compositionally biased region" description="Acidic residues" evidence="1">
    <location>
        <begin position="89"/>
        <end position="98"/>
    </location>
</feature>
<evidence type="ECO:0000256" key="1">
    <source>
        <dbReference type="SAM" id="MobiDB-lite"/>
    </source>
</evidence>
<dbReference type="AlphaFoldDB" id="A0A7S3FUV7"/>
<keyword evidence="2" id="KW-1133">Transmembrane helix</keyword>
<evidence type="ECO:0000313" key="3">
    <source>
        <dbReference type="EMBL" id="CAE0234179.1"/>
    </source>
</evidence>
<reference evidence="3" key="1">
    <citation type="submission" date="2021-01" db="EMBL/GenBank/DDBJ databases">
        <authorList>
            <person name="Corre E."/>
            <person name="Pelletier E."/>
            <person name="Niang G."/>
            <person name="Scheremetjew M."/>
            <person name="Finn R."/>
            <person name="Kale V."/>
            <person name="Holt S."/>
            <person name="Cochrane G."/>
            <person name="Meng A."/>
            <person name="Brown T."/>
            <person name="Cohen L."/>
        </authorList>
    </citation>
    <scope>NUCLEOTIDE SEQUENCE</scope>
    <source>
        <strain evidence="3">Ras09</strain>
    </source>
</reference>
<accession>A0A7S3FUV7</accession>
<feature type="region of interest" description="Disordered" evidence="1">
    <location>
        <begin position="118"/>
        <end position="141"/>
    </location>
</feature>
<proteinExistence type="predicted"/>